<protein>
    <recommendedName>
        <fullName evidence="5">Tetratricopeptide repeat protein 29</fullName>
    </recommendedName>
</protein>
<dbReference type="PANTHER" id="PTHR46630">
    <property type="entry name" value="TETRATRICOPEPTIDE REPEAT PROTEIN 29"/>
    <property type="match status" value="1"/>
</dbReference>
<dbReference type="EMBL" id="CDMZ01001041">
    <property type="protein sequence ID" value="CEM26155.1"/>
    <property type="molecule type" value="Genomic_DNA"/>
</dbReference>
<dbReference type="GO" id="GO:0005737">
    <property type="term" value="C:cytoplasm"/>
    <property type="evidence" value="ECO:0007669"/>
    <property type="project" value="UniProtKB-SubCell"/>
</dbReference>
<accession>A0A0G4GBL0</accession>
<dbReference type="InterPro" id="IPR019734">
    <property type="entry name" value="TPR_rpt"/>
</dbReference>
<feature type="repeat" description="TPR" evidence="6">
    <location>
        <begin position="239"/>
        <end position="272"/>
    </location>
</feature>
<reference evidence="8" key="1">
    <citation type="submission" date="2014-11" db="EMBL/GenBank/DDBJ databases">
        <authorList>
            <person name="Otto D Thomas"/>
            <person name="Naeem Raeece"/>
        </authorList>
    </citation>
    <scope>NUCLEOTIDE SEQUENCE</scope>
</reference>
<evidence type="ECO:0000256" key="3">
    <source>
        <dbReference type="ARBA" id="ARBA00022737"/>
    </source>
</evidence>
<evidence type="ECO:0000256" key="6">
    <source>
        <dbReference type="PROSITE-ProRule" id="PRU00339"/>
    </source>
</evidence>
<gene>
    <name evidence="8" type="ORF">Cvel_21045</name>
</gene>
<keyword evidence="3" id="KW-0677">Repeat</keyword>
<name>A0A0G4GBL0_9ALVE</name>
<organism evidence="8">
    <name type="scientific">Chromera velia CCMP2878</name>
    <dbReference type="NCBI Taxonomy" id="1169474"/>
    <lineage>
        <taxon>Eukaryota</taxon>
        <taxon>Sar</taxon>
        <taxon>Alveolata</taxon>
        <taxon>Colpodellida</taxon>
        <taxon>Chromeraceae</taxon>
        <taxon>Chromera</taxon>
    </lineage>
</organism>
<proteinExistence type="predicted"/>
<dbReference type="AlphaFoldDB" id="A0A0G4GBL0"/>
<feature type="region of interest" description="Disordered" evidence="7">
    <location>
        <begin position="1"/>
        <end position="63"/>
    </location>
</feature>
<evidence type="ECO:0000256" key="4">
    <source>
        <dbReference type="ARBA" id="ARBA00022803"/>
    </source>
</evidence>
<feature type="compositionally biased region" description="Basic and acidic residues" evidence="7">
    <location>
        <begin position="25"/>
        <end position="35"/>
    </location>
</feature>
<feature type="compositionally biased region" description="Polar residues" evidence="7">
    <location>
        <begin position="156"/>
        <end position="171"/>
    </location>
</feature>
<evidence type="ECO:0000256" key="5">
    <source>
        <dbReference type="ARBA" id="ARBA00040665"/>
    </source>
</evidence>
<dbReference type="GO" id="GO:0005929">
    <property type="term" value="C:cilium"/>
    <property type="evidence" value="ECO:0007669"/>
    <property type="project" value="TreeGrafter"/>
</dbReference>
<sequence length="499" mass="55125">MPFDKKPTKQAHYFTEAPPVSADVEETRHMPDRSQTRASHHASTKQQRFKTLPPTRSLGEMQSVDNGYGGVYSPARMNLTRAIREGRLRNALEVCPPPQAGLWKDEAPANAEFHVFGKEARKRLAATQKAEREMGDSPTGRPLSTARSMRSDKSRQSSPSKTLRASQQSPPVLTALAPQRIDLPSYLNTPARRSTNVGKEGSSVHRLTADEKNSTLKRLQDLQLLAFACRRAHRIKEEGRAYYSIGVLYDNLGDYRKAISAYTAFLKVCKECMDSHGLALACHCLGVDHQLLADETTKAPNKVGLLKKSLWFHNKHRESSDSVGRFVSHLNMGLAYRTLGEMEAATLSFQYALKYSLQLGSPHGQTLAIGNLGLGSQLYEKDVDKLRALIERYIQLSRQVHSTQNIRQDAGATTGTSAMAAEAQAMAALPAYRRLGRLHCEEGRYQESTKAFSRAMQAAIRTGDTRAEAEARVSLGVAAGSANLSEHFQRLLQNAHANG</sequence>
<dbReference type="Gene3D" id="1.25.40.10">
    <property type="entry name" value="Tetratricopeptide repeat domain"/>
    <property type="match status" value="2"/>
</dbReference>
<dbReference type="PROSITE" id="PS50005">
    <property type="entry name" value="TPR"/>
    <property type="match status" value="2"/>
</dbReference>
<dbReference type="SUPFAM" id="SSF48452">
    <property type="entry name" value="TPR-like"/>
    <property type="match status" value="1"/>
</dbReference>
<dbReference type="PANTHER" id="PTHR46630:SF1">
    <property type="entry name" value="TETRATRICOPEPTIDE REPEAT PROTEIN 29"/>
    <property type="match status" value="1"/>
</dbReference>
<dbReference type="PhylomeDB" id="A0A0G4GBL0"/>
<feature type="repeat" description="TPR" evidence="6">
    <location>
        <begin position="429"/>
        <end position="462"/>
    </location>
</feature>
<keyword evidence="2" id="KW-0963">Cytoplasm</keyword>
<comment type="subcellular location">
    <subcellularLocation>
        <location evidence="1">Cytoplasm</location>
    </subcellularLocation>
</comment>
<dbReference type="Pfam" id="PF13181">
    <property type="entry name" value="TPR_8"/>
    <property type="match status" value="1"/>
</dbReference>
<dbReference type="InterPro" id="IPR051476">
    <property type="entry name" value="Bac_ResReg_Asp_Phosphatase"/>
</dbReference>
<dbReference type="SMART" id="SM00028">
    <property type="entry name" value="TPR"/>
    <property type="match status" value="3"/>
</dbReference>
<dbReference type="InterPro" id="IPR011990">
    <property type="entry name" value="TPR-like_helical_dom_sf"/>
</dbReference>
<feature type="region of interest" description="Disordered" evidence="7">
    <location>
        <begin position="124"/>
        <end position="174"/>
    </location>
</feature>
<keyword evidence="4 6" id="KW-0802">TPR repeat</keyword>
<evidence type="ECO:0000256" key="1">
    <source>
        <dbReference type="ARBA" id="ARBA00004496"/>
    </source>
</evidence>
<dbReference type="VEuPathDB" id="CryptoDB:Cvel_21045"/>
<evidence type="ECO:0000313" key="8">
    <source>
        <dbReference type="EMBL" id="CEM26155.1"/>
    </source>
</evidence>
<evidence type="ECO:0000256" key="7">
    <source>
        <dbReference type="SAM" id="MobiDB-lite"/>
    </source>
</evidence>
<dbReference type="GO" id="GO:0003341">
    <property type="term" value="P:cilium movement"/>
    <property type="evidence" value="ECO:0007669"/>
    <property type="project" value="TreeGrafter"/>
</dbReference>
<evidence type="ECO:0000256" key="2">
    <source>
        <dbReference type="ARBA" id="ARBA00022490"/>
    </source>
</evidence>